<organism evidence="7">
    <name type="scientific">freshwater metagenome</name>
    <dbReference type="NCBI Taxonomy" id="449393"/>
    <lineage>
        <taxon>unclassified sequences</taxon>
        <taxon>metagenomes</taxon>
        <taxon>ecological metagenomes</taxon>
    </lineage>
</organism>
<dbReference type="Gene3D" id="2.30.42.10">
    <property type="match status" value="1"/>
</dbReference>
<dbReference type="PROSITE" id="PS50106">
    <property type="entry name" value="PDZ"/>
    <property type="match status" value="1"/>
</dbReference>
<dbReference type="InterPro" id="IPR004447">
    <property type="entry name" value="Peptidase_S41A"/>
</dbReference>
<feature type="region of interest" description="Disordered" evidence="5">
    <location>
        <begin position="358"/>
        <end position="383"/>
    </location>
</feature>
<dbReference type="SUPFAM" id="SSF52096">
    <property type="entry name" value="ClpP/crotonase"/>
    <property type="match status" value="1"/>
</dbReference>
<keyword evidence="2" id="KW-0645">Protease</keyword>
<dbReference type="AlphaFoldDB" id="A0A6J7JIN1"/>
<evidence type="ECO:0000256" key="5">
    <source>
        <dbReference type="SAM" id="MobiDB-lite"/>
    </source>
</evidence>
<comment type="similarity">
    <text evidence="1">Belongs to the peptidase S41A family.</text>
</comment>
<dbReference type="InterPro" id="IPR001478">
    <property type="entry name" value="PDZ"/>
</dbReference>
<dbReference type="InterPro" id="IPR036034">
    <property type="entry name" value="PDZ_sf"/>
</dbReference>
<dbReference type="CDD" id="cd07560">
    <property type="entry name" value="Peptidase_S41_CPP"/>
    <property type="match status" value="1"/>
</dbReference>
<dbReference type="SUPFAM" id="SSF50156">
    <property type="entry name" value="PDZ domain-like"/>
    <property type="match status" value="1"/>
</dbReference>
<dbReference type="InterPro" id="IPR029045">
    <property type="entry name" value="ClpP/crotonase-like_dom_sf"/>
</dbReference>
<feature type="compositionally biased region" description="Basic and acidic residues" evidence="5">
    <location>
        <begin position="371"/>
        <end position="383"/>
    </location>
</feature>
<dbReference type="Gene3D" id="3.30.750.44">
    <property type="match status" value="1"/>
</dbReference>
<evidence type="ECO:0000259" key="6">
    <source>
        <dbReference type="PROSITE" id="PS50106"/>
    </source>
</evidence>
<dbReference type="NCBIfam" id="TIGR00225">
    <property type="entry name" value="prc"/>
    <property type="match status" value="1"/>
</dbReference>
<evidence type="ECO:0000256" key="4">
    <source>
        <dbReference type="ARBA" id="ARBA00022825"/>
    </source>
</evidence>
<reference evidence="7" key="1">
    <citation type="submission" date="2020-05" db="EMBL/GenBank/DDBJ databases">
        <authorList>
            <person name="Chiriac C."/>
            <person name="Salcher M."/>
            <person name="Ghai R."/>
            <person name="Kavagutti S V."/>
        </authorList>
    </citation>
    <scope>NUCLEOTIDE SEQUENCE</scope>
</reference>
<dbReference type="GO" id="GO:0030288">
    <property type="term" value="C:outer membrane-bounded periplasmic space"/>
    <property type="evidence" value="ECO:0007669"/>
    <property type="project" value="TreeGrafter"/>
</dbReference>
<name>A0A6J7JIN1_9ZZZZ</name>
<evidence type="ECO:0000256" key="1">
    <source>
        <dbReference type="ARBA" id="ARBA00009179"/>
    </source>
</evidence>
<sequence length="410" mass="43204">MRALRTILLTLATVLAALLLVAAGVWIGGRHADAVPSPVRSALTGSTDRRIVNEALDRIEEIYYRKIPRSVLADEAIAGAVKNLNDRFSTYFTPAEYHRFQDAQDSRFTGVGVSVQQDKDGLRIVSVYDGSPAKRGGIAPGDVIVAAGGKKLAGLDSEKSTALIKGPAGTDIALEVRHKGVTKKLTLTRSRISVPVVASTMRVVCGKKIGVVSLSQFSSGAHAEVYRALERLRARGAEGYVFDLRGNGGGLVDEAQLIASAYLQDGVVVTTKGRTVPERRLEATGRPVVPMGAPVAVLVDRDTASASEIVAGALQDRGRATLVGTRTFGKGVFQEVIELSNGGALDITAGQYFTPSGRNLGGRGVSQGRGLEPDVRAKDNPKTRVDEARRIALSTVAAELGCATAAPSRP</sequence>
<proteinExistence type="inferred from homology"/>
<dbReference type="Pfam" id="PF13180">
    <property type="entry name" value="PDZ_2"/>
    <property type="match status" value="1"/>
</dbReference>
<dbReference type="GO" id="GO:0007165">
    <property type="term" value="P:signal transduction"/>
    <property type="evidence" value="ECO:0007669"/>
    <property type="project" value="TreeGrafter"/>
</dbReference>
<dbReference type="GO" id="GO:0008236">
    <property type="term" value="F:serine-type peptidase activity"/>
    <property type="evidence" value="ECO:0007669"/>
    <property type="project" value="UniProtKB-KW"/>
</dbReference>
<dbReference type="PANTHER" id="PTHR32060:SF30">
    <property type="entry name" value="CARBOXY-TERMINAL PROCESSING PROTEASE CTPA"/>
    <property type="match status" value="1"/>
</dbReference>
<keyword evidence="3" id="KW-0378">Hydrolase</keyword>
<keyword evidence="4" id="KW-0720">Serine protease</keyword>
<gene>
    <name evidence="7" type="ORF">UFOPK3674_01934</name>
</gene>
<dbReference type="SMART" id="SM00228">
    <property type="entry name" value="PDZ"/>
    <property type="match status" value="1"/>
</dbReference>
<accession>A0A6J7JIN1</accession>
<dbReference type="SMART" id="SM00245">
    <property type="entry name" value="TSPc"/>
    <property type="match status" value="1"/>
</dbReference>
<protein>
    <submittedName>
        <fullName evidence="7">Unannotated protein</fullName>
    </submittedName>
</protein>
<evidence type="ECO:0000313" key="7">
    <source>
        <dbReference type="EMBL" id="CAB4942943.1"/>
    </source>
</evidence>
<evidence type="ECO:0000256" key="2">
    <source>
        <dbReference type="ARBA" id="ARBA00022670"/>
    </source>
</evidence>
<dbReference type="GO" id="GO:0006508">
    <property type="term" value="P:proteolysis"/>
    <property type="evidence" value="ECO:0007669"/>
    <property type="project" value="UniProtKB-KW"/>
</dbReference>
<dbReference type="GO" id="GO:0004175">
    <property type="term" value="F:endopeptidase activity"/>
    <property type="evidence" value="ECO:0007669"/>
    <property type="project" value="TreeGrafter"/>
</dbReference>
<evidence type="ECO:0000256" key="3">
    <source>
        <dbReference type="ARBA" id="ARBA00022801"/>
    </source>
</evidence>
<dbReference type="EMBL" id="CAFBMX010000012">
    <property type="protein sequence ID" value="CAB4942943.1"/>
    <property type="molecule type" value="Genomic_DNA"/>
</dbReference>
<dbReference type="Gene3D" id="3.90.226.10">
    <property type="entry name" value="2-enoyl-CoA Hydratase, Chain A, domain 1"/>
    <property type="match status" value="1"/>
</dbReference>
<dbReference type="CDD" id="cd06782">
    <property type="entry name" value="cpPDZ_CPP-like"/>
    <property type="match status" value="1"/>
</dbReference>
<feature type="domain" description="PDZ" evidence="6">
    <location>
        <begin position="94"/>
        <end position="165"/>
    </location>
</feature>
<dbReference type="PANTHER" id="PTHR32060">
    <property type="entry name" value="TAIL-SPECIFIC PROTEASE"/>
    <property type="match status" value="1"/>
</dbReference>
<dbReference type="Pfam" id="PF03572">
    <property type="entry name" value="Peptidase_S41"/>
    <property type="match status" value="1"/>
</dbReference>
<dbReference type="InterPro" id="IPR005151">
    <property type="entry name" value="Tail-specific_protease"/>
</dbReference>